<keyword evidence="19" id="KW-1185">Reference proteome</keyword>
<protein>
    <recommendedName>
        <fullName evidence="3">histidine kinase</fullName>
        <ecNumber evidence="3">2.7.13.3</ecNumber>
    </recommendedName>
</protein>
<dbReference type="PROSITE" id="PS50109">
    <property type="entry name" value="HIS_KIN"/>
    <property type="match status" value="1"/>
</dbReference>
<name>S7UKJ4_9BACT</name>
<evidence type="ECO:0000256" key="7">
    <source>
        <dbReference type="ARBA" id="ARBA00022741"/>
    </source>
</evidence>
<evidence type="ECO:0000256" key="14">
    <source>
        <dbReference type="SAM" id="MobiDB-lite"/>
    </source>
</evidence>
<evidence type="ECO:0000259" key="16">
    <source>
        <dbReference type="PROSITE" id="PS50109"/>
    </source>
</evidence>
<dbReference type="InterPro" id="IPR011006">
    <property type="entry name" value="CheY-like_superfamily"/>
</dbReference>
<feature type="domain" description="Response regulatory" evidence="17">
    <location>
        <begin position="560"/>
        <end position="677"/>
    </location>
</feature>
<dbReference type="FunFam" id="3.30.565.10:FF:000010">
    <property type="entry name" value="Sensor histidine kinase RcsC"/>
    <property type="match status" value="1"/>
</dbReference>
<dbReference type="InterPro" id="IPR003594">
    <property type="entry name" value="HATPase_dom"/>
</dbReference>
<dbReference type="Pfam" id="PF02518">
    <property type="entry name" value="HATPase_c"/>
    <property type="match status" value="1"/>
</dbReference>
<dbReference type="AlphaFoldDB" id="S7UKJ4"/>
<dbReference type="InterPro" id="IPR036890">
    <property type="entry name" value="HATPase_C_sf"/>
</dbReference>
<dbReference type="Gene3D" id="3.30.565.10">
    <property type="entry name" value="Histidine kinase-like ATPase, C-terminal domain"/>
    <property type="match status" value="1"/>
</dbReference>
<comment type="subcellular location">
    <subcellularLocation>
        <location evidence="2">Membrane</location>
    </subcellularLocation>
</comment>
<evidence type="ECO:0000256" key="2">
    <source>
        <dbReference type="ARBA" id="ARBA00004370"/>
    </source>
</evidence>
<sequence>MRRLLEHFEKTSEHHGRWAAQPAFLATAGLVVMGVLVALGHFDFLLFHALTELFSAAVCLAVFLLAWNTRGMMSNGGLLVIGISLAFAGFVDVLHTLAYKGMGYMTWGGSNLPTQLWIAGRIVQTLGLLALPFAVTRRVHAKSTFLAFAVVTVALLGVIFTGVFPDCFVEGQGLTPFKKNMEYLLLSAMLLSAGLLWRVRFSFDQQVFELLAASILLTAASELFFTFYVSVYGISNIAGHLLKVAAVYLVYRALIETGLTKPFALLFRELKQREEELTSARDAAERANQAKGMFLANVSHEVRTPLSGVMNLLKLLDATRLDPEQREYVRLATASSRGLLHILNDILDLSRIESGRMPIEESDFALKPFLGEIRDVFAHQARQRGIDFSLEIDPTLPETLHGDPLRIRQIIFNLAGNSAKFTEQGRIAIRAEKDGIADDGRIILRLTVSDTGPGIPKAQQESIFEPFVQADGGPGRKHGGTGLGLAIVRRLCDAMGGDIELESEPGTGTTFTVRLPLREGSELQADVRAEEFPAESAARSPDHAGQHKESSSLADLPPMRLLLADDSRVNNLALRRLLEKRGHEVLPVWSGQEALDALAVEDVDVVLMDVQMPGMDGIQATQAIRAGKAGRADVPILALTAHAASGDRERFLAAGMNDHVVKPVEEDDLARALAAFGPGAAIPGNRLVRP</sequence>
<feature type="transmembrane region" description="Helical" evidence="15">
    <location>
        <begin position="20"/>
        <end position="39"/>
    </location>
</feature>
<feature type="compositionally biased region" description="Basic and acidic residues" evidence="14">
    <location>
        <begin position="540"/>
        <end position="550"/>
    </location>
</feature>
<dbReference type="OrthoDB" id="9816309at2"/>
<dbReference type="CDD" id="cd17546">
    <property type="entry name" value="REC_hyHK_CKI1_RcsC-like"/>
    <property type="match status" value="1"/>
</dbReference>
<reference evidence="18 19" key="1">
    <citation type="journal article" date="2013" name="Genome Announc.">
        <title>Draft genome sequences for three mercury-methylating, sulfate-reducing bacteria.</title>
        <authorList>
            <person name="Brown S.D."/>
            <person name="Hurt R.A.Jr."/>
            <person name="Gilmour C.C."/>
            <person name="Elias D.A."/>
        </authorList>
    </citation>
    <scope>NUCLEOTIDE SEQUENCE [LARGE SCALE GENOMIC DNA]</scope>
    <source>
        <strain evidence="18 19">DSM 16529</strain>
    </source>
</reference>
<dbReference type="Proteomes" id="UP000014975">
    <property type="component" value="Unassembled WGS sequence"/>
</dbReference>
<evidence type="ECO:0000256" key="3">
    <source>
        <dbReference type="ARBA" id="ARBA00012438"/>
    </source>
</evidence>
<evidence type="ECO:0000259" key="17">
    <source>
        <dbReference type="PROSITE" id="PS50110"/>
    </source>
</evidence>
<comment type="catalytic activity">
    <reaction evidence="1">
        <text>ATP + protein L-histidine = ADP + protein N-phospho-L-histidine.</text>
        <dbReference type="EC" id="2.7.13.3"/>
    </reaction>
</comment>
<dbReference type="Pfam" id="PF00072">
    <property type="entry name" value="Response_reg"/>
    <property type="match status" value="1"/>
</dbReference>
<dbReference type="EMBL" id="ATHI01000026">
    <property type="protein sequence ID" value="EPR32818.1"/>
    <property type="molecule type" value="Genomic_DNA"/>
</dbReference>
<dbReference type="InterPro" id="IPR033425">
    <property type="entry name" value="MASE3"/>
</dbReference>
<feature type="modified residue" description="4-aspartylphosphate" evidence="13">
    <location>
        <position position="609"/>
    </location>
</feature>
<accession>S7UKJ4</accession>
<dbReference type="PATRIC" id="fig|1121439.3.peg.1607"/>
<keyword evidence="5" id="KW-0808">Transferase</keyword>
<dbReference type="GO" id="GO:0016020">
    <property type="term" value="C:membrane"/>
    <property type="evidence" value="ECO:0007669"/>
    <property type="project" value="UniProtKB-SubCell"/>
</dbReference>
<dbReference type="eggNOG" id="COG2205">
    <property type="taxonomic scope" value="Bacteria"/>
</dbReference>
<keyword evidence="8 18" id="KW-0418">Kinase</keyword>
<evidence type="ECO:0000256" key="4">
    <source>
        <dbReference type="ARBA" id="ARBA00022553"/>
    </source>
</evidence>
<keyword evidence="4 13" id="KW-0597">Phosphoprotein</keyword>
<evidence type="ECO:0000256" key="12">
    <source>
        <dbReference type="ARBA" id="ARBA00023136"/>
    </source>
</evidence>
<dbReference type="RefSeq" id="WP_020886953.1">
    <property type="nucleotide sequence ID" value="NZ_ATHI01000026.1"/>
</dbReference>
<feature type="transmembrane region" description="Helical" evidence="15">
    <location>
        <begin position="211"/>
        <end position="231"/>
    </location>
</feature>
<keyword evidence="10 15" id="KW-1133">Transmembrane helix</keyword>
<evidence type="ECO:0000256" key="1">
    <source>
        <dbReference type="ARBA" id="ARBA00000085"/>
    </source>
</evidence>
<feature type="transmembrane region" description="Helical" evidence="15">
    <location>
        <begin position="45"/>
        <end position="66"/>
    </location>
</feature>
<evidence type="ECO:0000313" key="19">
    <source>
        <dbReference type="Proteomes" id="UP000014975"/>
    </source>
</evidence>
<dbReference type="CDD" id="cd00082">
    <property type="entry name" value="HisKA"/>
    <property type="match status" value="1"/>
</dbReference>
<dbReference type="Pfam" id="PF17159">
    <property type="entry name" value="MASE3"/>
    <property type="match status" value="1"/>
</dbReference>
<evidence type="ECO:0000256" key="6">
    <source>
        <dbReference type="ARBA" id="ARBA00022692"/>
    </source>
</evidence>
<dbReference type="SUPFAM" id="SSF52172">
    <property type="entry name" value="CheY-like"/>
    <property type="match status" value="1"/>
</dbReference>
<dbReference type="PANTHER" id="PTHR45339">
    <property type="entry name" value="HYBRID SIGNAL TRANSDUCTION HISTIDINE KINASE J"/>
    <property type="match status" value="1"/>
</dbReference>
<keyword evidence="9" id="KW-0067">ATP-binding</keyword>
<dbReference type="Gene3D" id="1.10.287.130">
    <property type="match status" value="1"/>
</dbReference>
<evidence type="ECO:0000256" key="15">
    <source>
        <dbReference type="SAM" id="Phobius"/>
    </source>
</evidence>
<comment type="caution">
    <text evidence="18">The sequence shown here is derived from an EMBL/GenBank/DDBJ whole genome shotgun (WGS) entry which is preliminary data.</text>
</comment>
<dbReference type="InterPro" id="IPR036097">
    <property type="entry name" value="HisK_dim/P_sf"/>
</dbReference>
<evidence type="ECO:0000256" key="5">
    <source>
        <dbReference type="ARBA" id="ARBA00022679"/>
    </source>
</evidence>
<evidence type="ECO:0000313" key="18">
    <source>
        <dbReference type="EMBL" id="EPR32818.1"/>
    </source>
</evidence>
<dbReference type="EC" id="2.7.13.3" evidence="3"/>
<feature type="transmembrane region" description="Helical" evidence="15">
    <location>
        <begin position="118"/>
        <end position="136"/>
    </location>
</feature>
<dbReference type="GO" id="GO:0005524">
    <property type="term" value="F:ATP binding"/>
    <property type="evidence" value="ECO:0007669"/>
    <property type="project" value="UniProtKB-KW"/>
</dbReference>
<dbReference type="PANTHER" id="PTHR45339:SF1">
    <property type="entry name" value="HYBRID SIGNAL TRANSDUCTION HISTIDINE KINASE J"/>
    <property type="match status" value="1"/>
</dbReference>
<dbReference type="GO" id="GO:0000155">
    <property type="term" value="F:phosphorelay sensor kinase activity"/>
    <property type="evidence" value="ECO:0007669"/>
    <property type="project" value="InterPro"/>
</dbReference>
<dbReference type="SMART" id="SM00387">
    <property type="entry name" value="HATPase_c"/>
    <property type="match status" value="1"/>
</dbReference>
<keyword evidence="11" id="KW-0902">Two-component regulatory system</keyword>
<evidence type="ECO:0000256" key="11">
    <source>
        <dbReference type="ARBA" id="ARBA00023012"/>
    </source>
</evidence>
<feature type="domain" description="Histidine kinase" evidence="16">
    <location>
        <begin position="297"/>
        <end position="519"/>
    </location>
</feature>
<dbReference type="InterPro" id="IPR005467">
    <property type="entry name" value="His_kinase_dom"/>
</dbReference>
<dbReference type="FunFam" id="1.10.287.130:FF:000004">
    <property type="entry name" value="Ethylene receptor 1"/>
    <property type="match status" value="1"/>
</dbReference>
<dbReference type="InterPro" id="IPR003661">
    <property type="entry name" value="HisK_dim/P_dom"/>
</dbReference>
<feature type="transmembrane region" description="Helical" evidence="15">
    <location>
        <begin position="78"/>
        <end position="98"/>
    </location>
</feature>
<organism evidence="18 19">
    <name type="scientific">Alkalidesulfovibrio alkalitolerans DSM 16529</name>
    <dbReference type="NCBI Taxonomy" id="1121439"/>
    <lineage>
        <taxon>Bacteria</taxon>
        <taxon>Pseudomonadati</taxon>
        <taxon>Thermodesulfobacteriota</taxon>
        <taxon>Desulfovibrionia</taxon>
        <taxon>Desulfovibrionales</taxon>
        <taxon>Desulfovibrionaceae</taxon>
        <taxon>Alkalidesulfovibrio</taxon>
    </lineage>
</organism>
<dbReference type="PROSITE" id="PS50110">
    <property type="entry name" value="RESPONSE_REGULATORY"/>
    <property type="match status" value="1"/>
</dbReference>
<dbReference type="SMART" id="SM00448">
    <property type="entry name" value="REC"/>
    <property type="match status" value="1"/>
</dbReference>
<feature type="transmembrane region" description="Helical" evidence="15">
    <location>
        <begin position="143"/>
        <end position="163"/>
    </location>
</feature>
<evidence type="ECO:0000256" key="13">
    <source>
        <dbReference type="PROSITE-ProRule" id="PRU00169"/>
    </source>
</evidence>
<dbReference type="SUPFAM" id="SSF55874">
    <property type="entry name" value="ATPase domain of HSP90 chaperone/DNA topoisomerase II/histidine kinase"/>
    <property type="match status" value="1"/>
</dbReference>
<dbReference type="InterPro" id="IPR004358">
    <property type="entry name" value="Sig_transdc_His_kin-like_C"/>
</dbReference>
<dbReference type="STRING" id="1121439.dsat_0259"/>
<dbReference type="SUPFAM" id="SSF47384">
    <property type="entry name" value="Homodimeric domain of signal transducing histidine kinase"/>
    <property type="match status" value="1"/>
</dbReference>
<keyword evidence="6 15" id="KW-0812">Transmembrane</keyword>
<gene>
    <name evidence="18" type="ORF">dsat_0259</name>
</gene>
<feature type="transmembrane region" description="Helical" evidence="15">
    <location>
        <begin position="183"/>
        <end position="199"/>
    </location>
</feature>
<evidence type="ECO:0000256" key="9">
    <source>
        <dbReference type="ARBA" id="ARBA00022840"/>
    </source>
</evidence>
<dbReference type="Gene3D" id="3.40.50.2300">
    <property type="match status" value="1"/>
</dbReference>
<dbReference type="Pfam" id="PF00512">
    <property type="entry name" value="HisKA"/>
    <property type="match status" value="1"/>
</dbReference>
<feature type="region of interest" description="Disordered" evidence="14">
    <location>
        <begin position="531"/>
        <end position="552"/>
    </location>
</feature>
<evidence type="ECO:0000256" key="8">
    <source>
        <dbReference type="ARBA" id="ARBA00022777"/>
    </source>
</evidence>
<proteinExistence type="predicted"/>
<dbReference type="PRINTS" id="PR00344">
    <property type="entry name" value="BCTRLSENSOR"/>
</dbReference>
<dbReference type="InterPro" id="IPR001789">
    <property type="entry name" value="Sig_transdc_resp-reg_receiver"/>
</dbReference>
<evidence type="ECO:0000256" key="10">
    <source>
        <dbReference type="ARBA" id="ARBA00022989"/>
    </source>
</evidence>
<keyword evidence="12 15" id="KW-0472">Membrane</keyword>
<dbReference type="CDD" id="cd16922">
    <property type="entry name" value="HATPase_EvgS-ArcB-TorS-like"/>
    <property type="match status" value="1"/>
</dbReference>
<keyword evidence="7" id="KW-0547">Nucleotide-binding</keyword>
<dbReference type="SMART" id="SM00388">
    <property type="entry name" value="HisKA"/>
    <property type="match status" value="1"/>
</dbReference>